<dbReference type="EMBL" id="LKBA01000010">
    <property type="protein sequence ID" value="KPN62785.1"/>
    <property type="molecule type" value="Genomic_DNA"/>
</dbReference>
<feature type="domain" description="Glycosyltransferase 2-like" evidence="1">
    <location>
        <begin position="3"/>
        <end position="138"/>
    </location>
</feature>
<name>A0A0P7IUU3_9RHOB</name>
<dbReference type="Gene3D" id="3.90.550.10">
    <property type="entry name" value="Spore Coat Polysaccharide Biosynthesis Protein SpsA, Chain A"/>
    <property type="match status" value="1"/>
</dbReference>
<gene>
    <name evidence="2" type="ORF">AKJ29_01170</name>
</gene>
<evidence type="ECO:0000259" key="1">
    <source>
        <dbReference type="Pfam" id="PF00535"/>
    </source>
</evidence>
<dbReference type="SUPFAM" id="SSF53448">
    <property type="entry name" value="Nucleotide-diphospho-sugar transferases"/>
    <property type="match status" value="1"/>
</dbReference>
<reference evidence="2 3" key="1">
    <citation type="submission" date="2015-09" db="EMBL/GenBank/DDBJ databases">
        <title>Draft genome sequence of Aliiroseovarius crassostreae CV919-312TSm, the causative agent of Roseovarius Oyster Disease (formerly Juvenile Oyster Disease).</title>
        <authorList>
            <person name="Kessner L."/>
            <person name="Spinard E."/>
            <person name="Nelson D."/>
        </authorList>
    </citation>
    <scope>NUCLEOTIDE SEQUENCE [LARGE SCALE GENOMIC DNA]</scope>
    <source>
        <strain evidence="2 3">CV919-312</strain>
    </source>
</reference>
<dbReference type="STRING" id="154981.AKJ29_01170"/>
<dbReference type="InterPro" id="IPR029044">
    <property type="entry name" value="Nucleotide-diphossugar_trans"/>
</dbReference>
<evidence type="ECO:0000313" key="2">
    <source>
        <dbReference type="EMBL" id="KPN62785.1"/>
    </source>
</evidence>
<dbReference type="InterPro" id="IPR001173">
    <property type="entry name" value="Glyco_trans_2-like"/>
</dbReference>
<keyword evidence="3" id="KW-1185">Reference proteome</keyword>
<dbReference type="OrthoDB" id="5291101at2"/>
<protein>
    <recommendedName>
        <fullName evidence="1">Glycosyltransferase 2-like domain-containing protein</fullName>
    </recommendedName>
</protein>
<evidence type="ECO:0000313" key="3">
    <source>
        <dbReference type="Proteomes" id="UP000050471"/>
    </source>
</evidence>
<accession>A0A0P7IUU3</accession>
<dbReference type="Pfam" id="PF00535">
    <property type="entry name" value="Glycos_transf_2"/>
    <property type="match status" value="1"/>
</dbReference>
<comment type="caution">
    <text evidence="2">The sequence shown here is derived from an EMBL/GenBank/DDBJ whole genome shotgun (WGS) entry which is preliminary data.</text>
</comment>
<dbReference type="AlphaFoldDB" id="A0A0P7IUU3"/>
<sequence length="280" mass="31245">MLTVVVTAYECAATIEYVLDGIRWQKLPENMPVRILVGYENSADRTLEVLKTWEEKLPPEGSVSMQILMSPGQQIIHGRVTGRGNLFNVLKQVGETPFLAFCDCDDIWVDPNKIAKQIEVLKDQKIAAVYGQTAPPQRQFDGSKNLFWRGNRYCFSSLLTRGTYLQNSLKQHEELLQKTPVFDWMFAITLQQQGKLVCLADPMVAFGVQADEKAGPVSSWHGDSVSAQKRYSAVTASQIAFSMTGISSASRVGAALLALRLYCGSKRFMRRAVRSSDPSR</sequence>
<organism evidence="2 3">
    <name type="scientific">Aliiroseovarius crassostreae</name>
    <dbReference type="NCBI Taxonomy" id="154981"/>
    <lineage>
        <taxon>Bacteria</taxon>
        <taxon>Pseudomonadati</taxon>
        <taxon>Pseudomonadota</taxon>
        <taxon>Alphaproteobacteria</taxon>
        <taxon>Rhodobacterales</taxon>
        <taxon>Paracoccaceae</taxon>
        <taxon>Aliiroseovarius</taxon>
    </lineage>
</organism>
<proteinExistence type="predicted"/>
<dbReference type="RefSeq" id="WP_055191182.1">
    <property type="nucleotide sequence ID" value="NZ_FPBS01000024.1"/>
</dbReference>
<dbReference type="Proteomes" id="UP000050471">
    <property type="component" value="Unassembled WGS sequence"/>
</dbReference>